<proteinExistence type="predicted"/>
<protein>
    <submittedName>
        <fullName evidence="1">Unnamed protein product</fullName>
    </submittedName>
</protein>
<dbReference type="Proteomes" id="UP001165064">
    <property type="component" value="Unassembled WGS sequence"/>
</dbReference>
<evidence type="ECO:0000313" key="2">
    <source>
        <dbReference type="Proteomes" id="UP001165064"/>
    </source>
</evidence>
<accession>A0ACB5U7L3</accession>
<comment type="caution">
    <text evidence="1">The sequence shown here is derived from an EMBL/GenBank/DDBJ whole genome shotgun (WGS) entry which is preliminary data.</text>
</comment>
<sequence>MLNSICLTSKKDQVIDLKALDSTFHIPIPTPTTYETVIRHHLEISGPVSRQFLKSVVQFSPDETTHKTVLTLGDDKELFHKEITSQYLNIADALLKLSNANRSRHRRC</sequence>
<dbReference type="EMBL" id="BSXS01013427">
    <property type="protein sequence ID" value="GMF04020.1"/>
    <property type="molecule type" value="Genomic_DNA"/>
</dbReference>
<gene>
    <name evidence="1" type="ORF">Amon02_001198600</name>
</gene>
<name>A0ACB5U7L3_AMBMO</name>
<evidence type="ECO:0000313" key="1">
    <source>
        <dbReference type="EMBL" id="GMF04020.1"/>
    </source>
</evidence>
<reference evidence="1" key="1">
    <citation type="submission" date="2023-04" db="EMBL/GenBank/DDBJ databases">
        <title>Ambrosiozyma monospora NBRC 10751.</title>
        <authorList>
            <person name="Ichikawa N."/>
            <person name="Sato H."/>
            <person name="Tonouchi N."/>
        </authorList>
    </citation>
    <scope>NUCLEOTIDE SEQUENCE</scope>
    <source>
        <strain evidence="1">NBRC 10751</strain>
    </source>
</reference>
<organism evidence="1 2">
    <name type="scientific">Ambrosiozyma monospora</name>
    <name type="common">Yeast</name>
    <name type="synonym">Endomycopsis monosporus</name>
    <dbReference type="NCBI Taxonomy" id="43982"/>
    <lineage>
        <taxon>Eukaryota</taxon>
        <taxon>Fungi</taxon>
        <taxon>Dikarya</taxon>
        <taxon>Ascomycota</taxon>
        <taxon>Saccharomycotina</taxon>
        <taxon>Pichiomycetes</taxon>
        <taxon>Pichiales</taxon>
        <taxon>Pichiaceae</taxon>
        <taxon>Ambrosiozyma</taxon>
    </lineage>
</organism>
<keyword evidence="2" id="KW-1185">Reference proteome</keyword>